<sequence length="230" mass="26441">MARPHGRKIRQQVKELLKNPDRQTALDRLAQIPDPQLKGHLFFFFYNRNELIRFRSVTAMGHLGFRMGENHMEKARDLMRRLMWNLNDESGGIGWGSAEAMGEILSRHPGLAAEFDSIMFSFLDPEANFIDNPQLQQGILWGIGTYAQAAPDRISAYRASLIVPFMDDKDPVKKTYATRALNHAGRLDPDTLSEDLLADQTKIWMYTGWTFETARICDLIRETTKQRNAR</sequence>
<dbReference type="SUPFAM" id="SSF48371">
    <property type="entry name" value="ARM repeat"/>
    <property type="match status" value="1"/>
</dbReference>
<evidence type="ECO:0000313" key="1">
    <source>
        <dbReference type="EMBL" id="EMS78031.1"/>
    </source>
</evidence>
<protein>
    <recommendedName>
        <fullName evidence="3">HEAT repeat domain-containing protein</fullName>
    </recommendedName>
</protein>
<reference evidence="1 2" key="1">
    <citation type="journal article" date="2013" name="Genome Announc.">
        <title>Draft Genome Sequence of Desulfotignum phosphitoxidans DSM 13687 Strain FiPS-3.</title>
        <authorList>
            <person name="Poehlein A."/>
            <person name="Daniel R."/>
            <person name="Simeonova D.D."/>
        </authorList>
    </citation>
    <scope>NUCLEOTIDE SEQUENCE [LARGE SCALE GENOMIC DNA]</scope>
    <source>
        <strain evidence="1 2">DSM 13687</strain>
    </source>
</reference>
<dbReference type="NCBIfam" id="NF045662">
    <property type="entry name" value="DVU0298_fam"/>
    <property type="match status" value="1"/>
</dbReference>
<dbReference type="InterPro" id="IPR054701">
    <property type="entry name" value="DVU0298-like"/>
</dbReference>
<name>S0G2R4_9BACT</name>
<gene>
    <name evidence="1" type="ORF">Dpo_10c00240</name>
</gene>
<comment type="caution">
    <text evidence="1">The sequence shown here is derived from an EMBL/GenBank/DDBJ whole genome shotgun (WGS) entry which is preliminary data.</text>
</comment>
<dbReference type="Gene3D" id="1.25.10.10">
    <property type="entry name" value="Leucine-rich Repeat Variant"/>
    <property type="match status" value="1"/>
</dbReference>
<dbReference type="AlphaFoldDB" id="S0G2R4"/>
<dbReference type="InterPro" id="IPR011989">
    <property type="entry name" value="ARM-like"/>
</dbReference>
<dbReference type="InterPro" id="IPR016024">
    <property type="entry name" value="ARM-type_fold"/>
</dbReference>
<keyword evidence="2" id="KW-1185">Reference proteome</keyword>
<dbReference type="EMBL" id="APJX01000010">
    <property type="protein sequence ID" value="EMS78031.1"/>
    <property type="molecule type" value="Genomic_DNA"/>
</dbReference>
<accession>S0G2R4</accession>
<dbReference type="Proteomes" id="UP000014216">
    <property type="component" value="Unassembled WGS sequence"/>
</dbReference>
<dbReference type="RefSeq" id="WP_006967809.1">
    <property type="nucleotide sequence ID" value="NZ_APJX01000010.1"/>
</dbReference>
<evidence type="ECO:0008006" key="3">
    <source>
        <dbReference type="Google" id="ProtNLM"/>
    </source>
</evidence>
<proteinExistence type="predicted"/>
<evidence type="ECO:0000313" key="2">
    <source>
        <dbReference type="Proteomes" id="UP000014216"/>
    </source>
</evidence>
<organism evidence="1 2">
    <name type="scientific">Desulfotignum phosphitoxidans DSM 13687</name>
    <dbReference type="NCBI Taxonomy" id="1286635"/>
    <lineage>
        <taxon>Bacteria</taxon>
        <taxon>Pseudomonadati</taxon>
        <taxon>Thermodesulfobacteriota</taxon>
        <taxon>Desulfobacteria</taxon>
        <taxon>Desulfobacterales</taxon>
        <taxon>Desulfobacteraceae</taxon>
        <taxon>Desulfotignum</taxon>
    </lineage>
</organism>
<dbReference type="OrthoDB" id="5430983at2"/>